<feature type="domain" description="Pre-C2HC" evidence="2">
    <location>
        <begin position="428"/>
        <end position="492"/>
    </location>
</feature>
<feature type="region of interest" description="Disordered" evidence="1">
    <location>
        <begin position="262"/>
        <end position="288"/>
    </location>
</feature>
<accession>A0A4Y2EKT0</accession>
<reference evidence="3 4" key="1">
    <citation type="journal article" date="2019" name="Sci. Rep.">
        <title>Orb-weaving spider Araneus ventricosus genome elucidates the spidroin gene catalogue.</title>
        <authorList>
            <person name="Kono N."/>
            <person name="Nakamura H."/>
            <person name="Ohtoshi R."/>
            <person name="Moran D.A.P."/>
            <person name="Shinohara A."/>
            <person name="Yoshida Y."/>
            <person name="Fujiwara M."/>
            <person name="Mori M."/>
            <person name="Tomita M."/>
            <person name="Arakawa K."/>
        </authorList>
    </citation>
    <scope>NUCLEOTIDE SEQUENCE [LARGE SCALE GENOMIC DNA]</scope>
</reference>
<evidence type="ECO:0000259" key="2">
    <source>
        <dbReference type="Pfam" id="PF07530"/>
    </source>
</evidence>
<evidence type="ECO:0000256" key="1">
    <source>
        <dbReference type="SAM" id="MobiDB-lite"/>
    </source>
</evidence>
<proteinExistence type="predicted"/>
<dbReference type="InterPro" id="IPR006579">
    <property type="entry name" value="Pre_C2HC_dom"/>
</dbReference>
<evidence type="ECO:0000313" key="4">
    <source>
        <dbReference type="Proteomes" id="UP000499080"/>
    </source>
</evidence>
<protein>
    <submittedName>
        <fullName evidence="3">Nucleic-acid-binding protein from transposon X-element</fullName>
    </submittedName>
</protein>
<dbReference type="OrthoDB" id="8123891at2759"/>
<gene>
    <name evidence="3" type="primary">ORF1_126</name>
    <name evidence="3" type="ORF">AVEN_80701_1</name>
</gene>
<dbReference type="AlphaFoldDB" id="A0A4Y2EKT0"/>
<keyword evidence="4" id="KW-1185">Reference proteome</keyword>
<sequence>MPPTQEGSTTPVDALSREELKQICSDLEQEIRDLLGFITTLDGRYKEHAIPMELLRYRKDVAKEIKRKRGEWRDSILCRPNLYENEQDVIQFLDKINDTLRSSGYETDSEVDSTADNNVSSYNNLNNKLLSVNESDNCNFDMNAKGDNSQMETETVNYDNDKANANENLNSSALSAASIKEMHINNGIGENISNGNTDKCIMYNVTVATDNMLPVNNVCSDNSLVYTVPVNDIHNARVNNNCVAYDIPGCEITPDAENHVMHIDPPPVRQNPNNETNSKSKDSFQYPNRKRGRALSNELISNKKLNADGGLPINNTFAILANLPTDDATSVTSESANAIIKPKIPPIMMKRSQDYRNLLKELNEVEKIECKAKEAGEFIKLFCKTPNQVRSLTDYLNNKGKEYFVIPDRAEKPIKVVIKGLPVDMDMEVIKSELQSRNFRVDKVNQLKKYKSREPLRIFQVHLLPTPNISDIYKVDCIDYTIVTVESYNNRHNHQCFNCQRWNHGSAGCRLNPKCVVCAGAHPSKDCPNKGKTDIPTKCANCNGPHTASYKGCPRYPKNITKSKIQPGKSFAAATRNLAPSIDNPNFTRVNGPPPHTAQNVNKPMVPPAPAGGNAINHPTPPVSSYATAVGNTNPAPPGSGGFQEIMMLVAEISKIFSGKNIPDLIRSLQATTDPYSKVMILAEAIKPNCTIP</sequence>
<dbReference type="Proteomes" id="UP000499080">
    <property type="component" value="Unassembled WGS sequence"/>
</dbReference>
<dbReference type="EMBL" id="BGPR01093131">
    <property type="protein sequence ID" value="GBM29800.1"/>
    <property type="molecule type" value="Genomic_DNA"/>
</dbReference>
<name>A0A4Y2EKT0_ARAVE</name>
<organism evidence="3 4">
    <name type="scientific">Araneus ventricosus</name>
    <name type="common">Orbweaver spider</name>
    <name type="synonym">Epeira ventricosa</name>
    <dbReference type="NCBI Taxonomy" id="182803"/>
    <lineage>
        <taxon>Eukaryota</taxon>
        <taxon>Metazoa</taxon>
        <taxon>Ecdysozoa</taxon>
        <taxon>Arthropoda</taxon>
        <taxon>Chelicerata</taxon>
        <taxon>Arachnida</taxon>
        <taxon>Araneae</taxon>
        <taxon>Araneomorphae</taxon>
        <taxon>Entelegynae</taxon>
        <taxon>Araneoidea</taxon>
        <taxon>Araneidae</taxon>
        <taxon>Araneus</taxon>
    </lineage>
</organism>
<evidence type="ECO:0000313" key="3">
    <source>
        <dbReference type="EMBL" id="GBM29800.1"/>
    </source>
</evidence>
<dbReference type="Pfam" id="PF07530">
    <property type="entry name" value="PRE_C2HC"/>
    <property type="match status" value="1"/>
</dbReference>
<comment type="caution">
    <text evidence="3">The sequence shown here is derived from an EMBL/GenBank/DDBJ whole genome shotgun (WGS) entry which is preliminary data.</text>
</comment>